<keyword evidence="3" id="KW-1185">Reference proteome</keyword>
<dbReference type="AlphaFoldDB" id="A0A388MDK9"/>
<sequence length="827" mass="87969">VERVRRFAHERGLDVPRSGAMGGEAERPAQGVGEGEDTERYAEGGVARYGEGAGAAEEDEADVDLEVGVAEGERAPRGDGGVPKSDPMARHRAVDWERKCEKKPVPPKMTCMPSSSKSVVPDRACTPGSSKWKEAGAHVSATNAGKRLRQQKMTDTYGGEWIASAPTAPVRHDECSPAPVGREDLGSSLRIHGHGSLFSVGRQLVLDPRASSDLREMGVHSGVPPVEERERRVEEHGAAEVGGVEGIRGMEEEVDGAVGGVVEVDDGTHTEREEAMARVDDGEQVEGAEGVLPSEVERERDLARMRVEREEGVAGVDDGDAQVEMEEDVVRADAAAFVGGEEGVVGGDVPHGRGEGGDDLDPIVQRFVDDEIGPALAGLTPGTRRALGASPSGQRGASGLGMGDFMDMYVGDPPSPSHGDREDVARALAAAGHSTEEIEQAFAGHSGRETDTLQQGCEEVVEQPQAEREDAPAADIPGGSSSLVPFTGMWMTATMRPVRPCVQGSDPGEVAFVQVPPLIVVDLGSEPTLHTPVTGRRAPQDTTRPLDFAELARGVVRDVTRQEDTDPSRPLMSPPPPRLRHSDSPSTPVGRTPRSPSTPTRPRVCDTTVVGSLPLDTSLFGRTDIDLESAALAAAARAVRDQTLHRSGVARPRPMPATGGAALEESSGAEGLGMPRGSCREKTDVEVTHVSARLVRVRTGADPVTVVEDDPETEPACEEVAQEGDEYRDDEEREEEESDSGDDGSYHDDDDEPSPPPQHGSRRRRGSRRRHDDVDDPSPPGRRETRSRRRRGSSVATAPGQGSVSSTRSTSGARQRGSGKGKGSRRY</sequence>
<feature type="region of interest" description="Disordered" evidence="1">
    <location>
        <begin position="527"/>
        <end position="609"/>
    </location>
</feature>
<feature type="compositionally biased region" description="Basic and acidic residues" evidence="1">
    <location>
        <begin position="87"/>
        <end position="104"/>
    </location>
</feature>
<reference evidence="2 3" key="1">
    <citation type="journal article" date="2018" name="Cell">
        <title>The Chara Genome: Secondary Complexity and Implications for Plant Terrestrialization.</title>
        <authorList>
            <person name="Nishiyama T."/>
            <person name="Sakayama H."/>
            <person name="Vries J.D."/>
            <person name="Buschmann H."/>
            <person name="Saint-Marcoux D."/>
            <person name="Ullrich K.K."/>
            <person name="Haas F.B."/>
            <person name="Vanderstraeten L."/>
            <person name="Becker D."/>
            <person name="Lang D."/>
            <person name="Vosolsobe S."/>
            <person name="Rombauts S."/>
            <person name="Wilhelmsson P.K.I."/>
            <person name="Janitza P."/>
            <person name="Kern R."/>
            <person name="Heyl A."/>
            <person name="Rumpler F."/>
            <person name="Villalobos L.I.A.C."/>
            <person name="Clay J.M."/>
            <person name="Skokan R."/>
            <person name="Toyoda A."/>
            <person name="Suzuki Y."/>
            <person name="Kagoshima H."/>
            <person name="Schijlen E."/>
            <person name="Tajeshwar N."/>
            <person name="Catarino B."/>
            <person name="Hetherington A.J."/>
            <person name="Saltykova A."/>
            <person name="Bonnot C."/>
            <person name="Breuninger H."/>
            <person name="Symeonidi A."/>
            <person name="Radhakrishnan G.V."/>
            <person name="Van Nieuwerburgh F."/>
            <person name="Deforce D."/>
            <person name="Chang C."/>
            <person name="Karol K.G."/>
            <person name="Hedrich R."/>
            <person name="Ulvskov P."/>
            <person name="Glockner G."/>
            <person name="Delwiche C.F."/>
            <person name="Petrasek J."/>
            <person name="Van de Peer Y."/>
            <person name="Friml J."/>
            <person name="Beilby M."/>
            <person name="Dolan L."/>
            <person name="Kohara Y."/>
            <person name="Sugano S."/>
            <person name="Fujiyama A."/>
            <person name="Delaux P.-M."/>
            <person name="Quint M."/>
            <person name="TheiBen G."/>
            <person name="Hagemann M."/>
            <person name="Harholt J."/>
            <person name="Dunand C."/>
            <person name="Zachgo S."/>
            <person name="Langdale J."/>
            <person name="Maumus F."/>
            <person name="Straeten D.V.D."/>
            <person name="Gould S.B."/>
            <person name="Rensing S.A."/>
        </authorList>
    </citation>
    <scope>NUCLEOTIDE SEQUENCE [LARGE SCALE GENOMIC DNA]</scope>
    <source>
        <strain evidence="2 3">S276</strain>
    </source>
</reference>
<feature type="region of interest" description="Disordered" evidence="1">
    <location>
        <begin position="1"/>
        <end position="150"/>
    </location>
</feature>
<feature type="compositionally biased region" description="Basic and acidic residues" evidence="1">
    <location>
        <begin position="226"/>
        <end position="238"/>
    </location>
</feature>
<gene>
    <name evidence="2" type="ORF">CBR_g56045</name>
</gene>
<organism evidence="2 3">
    <name type="scientific">Chara braunii</name>
    <name type="common">Braun's stonewort</name>
    <dbReference type="NCBI Taxonomy" id="69332"/>
    <lineage>
        <taxon>Eukaryota</taxon>
        <taxon>Viridiplantae</taxon>
        <taxon>Streptophyta</taxon>
        <taxon>Charophyceae</taxon>
        <taxon>Charales</taxon>
        <taxon>Characeae</taxon>
        <taxon>Chara</taxon>
    </lineage>
</organism>
<feature type="region of interest" description="Disordered" evidence="1">
    <location>
        <begin position="213"/>
        <end position="245"/>
    </location>
</feature>
<feature type="compositionally biased region" description="Low complexity" evidence="1">
    <location>
        <begin position="584"/>
        <end position="602"/>
    </location>
</feature>
<feature type="region of interest" description="Disordered" evidence="1">
    <location>
        <begin position="383"/>
        <end position="406"/>
    </location>
</feature>
<accession>A0A388MDK9</accession>
<dbReference type="EMBL" id="BFEA01001084">
    <property type="protein sequence ID" value="GBG92572.1"/>
    <property type="molecule type" value="Genomic_DNA"/>
</dbReference>
<feature type="non-terminal residue" evidence="2">
    <location>
        <position position="1"/>
    </location>
</feature>
<evidence type="ECO:0000313" key="3">
    <source>
        <dbReference type="Proteomes" id="UP000265515"/>
    </source>
</evidence>
<feature type="compositionally biased region" description="Basic and acidic residues" evidence="1">
    <location>
        <begin position="1"/>
        <end position="14"/>
    </location>
</feature>
<comment type="caution">
    <text evidence="2">The sequence shown here is derived from an EMBL/GenBank/DDBJ whole genome shotgun (WGS) entry which is preliminary data.</text>
</comment>
<feature type="compositionally biased region" description="Polar residues" evidence="1">
    <location>
        <begin position="800"/>
        <end position="810"/>
    </location>
</feature>
<proteinExistence type="predicted"/>
<feature type="region of interest" description="Disordered" evidence="1">
    <location>
        <begin position="697"/>
        <end position="827"/>
    </location>
</feature>
<dbReference type="Gramene" id="GBG92572">
    <property type="protein sequence ID" value="GBG92572"/>
    <property type="gene ID" value="CBR_g56045"/>
</dbReference>
<feature type="compositionally biased region" description="Acidic residues" evidence="1">
    <location>
        <begin position="56"/>
        <end position="65"/>
    </location>
</feature>
<feature type="compositionally biased region" description="Basic residues" evidence="1">
    <location>
        <begin position="760"/>
        <end position="769"/>
    </location>
</feature>
<evidence type="ECO:0000256" key="1">
    <source>
        <dbReference type="SAM" id="MobiDB-lite"/>
    </source>
</evidence>
<evidence type="ECO:0000313" key="2">
    <source>
        <dbReference type="EMBL" id="GBG92572.1"/>
    </source>
</evidence>
<dbReference type="Proteomes" id="UP000265515">
    <property type="component" value="Unassembled WGS sequence"/>
</dbReference>
<protein>
    <submittedName>
        <fullName evidence="2">Uncharacterized protein</fullName>
    </submittedName>
</protein>
<feature type="region of interest" description="Disordered" evidence="1">
    <location>
        <begin position="641"/>
        <end position="685"/>
    </location>
</feature>
<feature type="compositionally biased region" description="Basic and acidic residues" evidence="1">
    <location>
        <begin position="555"/>
        <end position="567"/>
    </location>
</feature>
<feature type="compositionally biased region" description="Acidic residues" evidence="1">
    <location>
        <begin position="707"/>
        <end position="753"/>
    </location>
</feature>
<name>A0A388MDK9_CHABU</name>
<feature type="compositionally biased region" description="Basic residues" evidence="1">
    <location>
        <begin position="817"/>
        <end position="827"/>
    </location>
</feature>